<dbReference type="PANTHER" id="PTHR22916">
    <property type="entry name" value="GLYCOSYLTRANSFERASE"/>
    <property type="match status" value="1"/>
</dbReference>
<dbReference type="Gene3D" id="1.25.40.10">
    <property type="entry name" value="Tetratricopeptide repeat domain"/>
    <property type="match status" value="3"/>
</dbReference>
<evidence type="ECO:0000256" key="2">
    <source>
        <dbReference type="ARBA" id="ARBA00010488"/>
    </source>
</evidence>
<reference evidence="9" key="1">
    <citation type="submission" date="2015-10" db="EMBL/GenBank/DDBJ databases">
        <title>Complete Genome Sequencing of Klebsiella sp. strain G5.</title>
        <authorList>
            <person name="Chan K.-G."/>
            <person name="Chen J.-W."/>
        </authorList>
    </citation>
    <scope>NUCLEOTIDE SEQUENCE [LARGE SCALE GENOMIC DNA]</scope>
    <source>
        <strain evidence="9">G5</strain>
    </source>
</reference>
<dbReference type="InterPro" id="IPR001173">
    <property type="entry name" value="Glyco_trans_2-like"/>
</dbReference>
<dbReference type="Proteomes" id="UP000069162">
    <property type="component" value="Chromosome"/>
</dbReference>
<keyword evidence="5" id="KW-0777">Teichoic acid biosynthesis</keyword>
<organism evidence="8 9">
    <name type="scientific">[Enterobacter] lignolyticus</name>
    <dbReference type="NCBI Taxonomy" id="1334193"/>
    <lineage>
        <taxon>Bacteria</taxon>
        <taxon>Pseudomonadati</taxon>
        <taxon>Pseudomonadota</taxon>
        <taxon>Gammaproteobacteria</taxon>
        <taxon>Enterobacterales</taxon>
        <taxon>Enterobacteriaceae</taxon>
        <taxon>Pluralibacter</taxon>
    </lineage>
</organism>
<keyword evidence="6" id="KW-0472">Membrane</keyword>
<dbReference type="InterPro" id="IPR011990">
    <property type="entry name" value="TPR-like_helical_dom_sf"/>
</dbReference>
<keyword evidence="4" id="KW-0808">Transferase</keyword>
<dbReference type="SUPFAM" id="SSF53756">
    <property type="entry name" value="UDP-Glycosyltransferase/glycogen phosphorylase"/>
    <property type="match status" value="1"/>
</dbReference>
<dbReference type="PANTHER" id="PTHR22916:SF3">
    <property type="entry name" value="UDP-GLCNAC:BETAGAL BETA-1,3-N-ACETYLGLUCOSAMINYLTRANSFERASE-LIKE PROTEIN 1"/>
    <property type="match status" value="1"/>
</dbReference>
<dbReference type="Pfam" id="PF04464">
    <property type="entry name" value="Glyphos_transf"/>
    <property type="match status" value="1"/>
</dbReference>
<dbReference type="GO" id="GO:0005886">
    <property type="term" value="C:plasma membrane"/>
    <property type="evidence" value="ECO:0007669"/>
    <property type="project" value="UniProtKB-SubCell"/>
</dbReference>
<name>A0A806X2K0_9ENTR</name>
<dbReference type="GO" id="GO:0047355">
    <property type="term" value="F:CDP-glycerol glycerophosphotransferase activity"/>
    <property type="evidence" value="ECO:0007669"/>
    <property type="project" value="InterPro"/>
</dbReference>
<dbReference type="InterPro" id="IPR043149">
    <property type="entry name" value="TagF_N"/>
</dbReference>
<keyword evidence="3" id="KW-1003">Cell membrane</keyword>
<dbReference type="Pfam" id="PF00535">
    <property type="entry name" value="Glycos_transf_2"/>
    <property type="match status" value="1"/>
</dbReference>
<proteinExistence type="inferred from homology"/>
<evidence type="ECO:0000313" key="9">
    <source>
        <dbReference type="Proteomes" id="UP000069162"/>
    </source>
</evidence>
<dbReference type="Gene3D" id="3.40.50.12580">
    <property type="match status" value="1"/>
</dbReference>
<dbReference type="GO" id="GO:0016758">
    <property type="term" value="F:hexosyltransferase activity"/>
    <property type="evidence" value="ECO:0007669"/>
    <property type="project" value="UniProtKB-ARBA"/>
</dbReference>
<evidence type="ECO:0000313" key="8">
    <source>
        <dbReference type="EMBL" id="ALR75348.1"/>
    </source>
</evidence>
<comment type="subcellular location">
    <subcellularLocation>
        <location evidence="1">Cell membrane</location>
        <topology evidence="1">Peripheral membrane protein</topology>
    </subcellularLocation>
</comment>
<dbReference type="InterPro" id="IPR029044">
    <property type="entry name" value="Nucleotide-diphossugar_trans"/>
</dbReference>
<comment type="similarity">
    <text evidence="2">Belongs to the CDP-glycerol glycerophosphotransferase family.</text>
</comment>
<dbReference type="GO" id="GO:0019350">
    <property type="term" value="P:teichoic acid biosynthetic process"/>
    <property type="evidence" value="ECO:0007669"/>
    <property type="project" value="UniProtKB-KW"/>
</dbReference>
<evidence type="ECO:0000256" key="4">
    <source>
        <dbReference type="ARBA" id="ARBA00022679"/>
    </source>
</evidence>
<gene>
    <name evidence="8" type="ORF">AO703_03220</name>
</gene>
<dbReference type="RefSeq" id="WP_062740306.1">
    <property type="nucleotide sequence ID" value="NZ_CP012871.1"/>
</dbReference>
<dbReference type="EMBL" id="CP012871">
    <property type="protein sequence ID" value="ALR75348.1"/>
    <property type="molecule type" value="Genomic_DNA"/>
</dbReference>
<accession>A0A806X2K0</accession>
<evidence type="ECO:0000256" key="6">
    <source>
        <dbReference type="ARBA" id="ARBA00023136"/>
    </source>
</evidence>
<dbReference type="SUPFAM" id="SSF53448">
    <property type="entry name" value="Nucleotide-diphospho-sugar transferases"/>
    <property type="match status" value="1"/>
</dbReference>
<evidence type="ECO:0000259" key="7">
    <source>
        <dbReference type="Pfam" id="PF00535"/>
    </source>
</evidence>
<dbReference type="CDD" id="cd00761">
    <property type="entry name" value="Glyco_tranf_GTA_type"/>
    <property type="match status" value="1"/>
</dbReference>
<evidence type="ECO:0000256" key="3">
    <source>
        <dbReference type="ARBA" id="ARBA00022475"/>
    </source>
</evidence>
<dbReference type="InterPro" id="IPR007554">
    <property type="entry name" value="Glycerophosphate_synth"/>
</dbReference>
<dbReference type="InterPro" id="IPR043148">
    <property type="entry name" value="TagF_C"/>
</dbReference>
<feature type="domain" description="Glycosyltransferase 2-like" evidence="7">
    <location>
        <begin position="43"/>
        <end position="153"/>
    </location>
</feature>
<evidence type="ECO:0000256" key="5">
    <source>
        <dbReference type="ARBA" id="ARBA00022944"/>
    </source>
</evidence>
<dbReference type="Gene3D" id="3.40.50.11820">
    <property type="match status" value="1"/>
</dbReference>
<dbReference type="Gene3D" id="3.90.550.10">
    <property type="entry name" value="Spore Coat Polysaccharide Biosynthesis Protein SpsA, Chain A"/>
    <property type="match status" value="1"/>
</dbReference>
<dbReference type="SUPFAM" id="SSF48452">
    <property type="entry name" value="TPR-like"/>
    <property type="match status" value="2"/>
</dbReference>
<dbReference type="KEGG" id="kle:AO703_03220"/>
<protein>
    <recommendedName>
        <fullName evidence="7">Glycosyltransferase 2-like domain-containing protein</fullName>
    </recommendedName>
</protein>
<evidence type="ECO:0000256" key="1">
    <source>
        <dbReference type="ARBA" id="ARBA00004202"/>
    </source>
</evidence>
<sequence length="1802" mass="210086">MLNAKIRKLIRDPNLFFSDMVKNKKRKISNVYQVKEEGHYSYTIVSAVYNVGKYLDDFFKSIVNQKLDFKKHIHLIMVDDGSLDDSASIIQKWQKKFPNNISYIWKENGGQSSARNLGLEHVKTEWVTFVDPDDFLDAGYFYNVDLFLNKNNNKKIYMIGCNVVFFMEKTGIYKETHPLNYKFSKGDSLYHIDDFGKNIQLSASTAIFRLDHIKNTEVIFDINVKPNFEDGKFIADYLIDIHDGHVAFMKNAKYYYRKREDGTSTLDTAWEKRERFTTVPKLGYLSILNKYYEQYGAVPVFIQRTIIYEIVWNLKWLVNHAEKVHFLSSEERECYINNIVSALSFIDKKTIIDFELAGCWFYYKVGILSCFKRMEPDSQIVYIERYDSRKELVQLRYFTRNVDLERITINNVDEIPAYAKTIRHDFLGTNFVLERRLWVKIEKDKKLNVFISNIPTKISLNGKQSGTGILVNDIINYYVSLVPEYKKTAKYLNSWILMDRDTQADDNAEHLYKYIRDNHQEQKIFFVLRKESHDWSRLQDDGFNLISFGSHEHENALRSCSKVISSHADKYVTNFLGPRMLTGRHFVFLQHGVTKDDISGWLNRKEDINCFITASPYEYQSISEDYSRYYYTEKEVVLTGFPRHDALVSSSDISERLIIIMPTWRQNIVGATVSDGNIRELNPLFMETDYAKHWKSVLHASELRNIADKYGYKIAFFPHANIQPYLISFDTPDYIEIITHKHGSIQQLFNRAAMMITDYSSVAFEMAVQNKPTLYYQFDADECFSGGHIYSKGYFDYYTHGFGPVVTKEDDLFYHLNEMLKCDAIPSDSILNRMMTTFPFRDGRNCERTYNAIKSLDYALDEQFDNKRLIESFANYASINKKWALSEYRWSGYITKYGTENQYAVLNLVESLVEQGKIDKALGVIKETQTSTSAVESKELIEARALLYMAKHEWEKAIGCWKSIGLADHSNLRYCACLAFTKQIEVLEKLCDEESANTVFIKGLYFFASEQWDELLHLFQAEEEKDAYIIDKYAKYLLLMAHAYKEVGATELAHSCLVKYESKASNDPQCRYEIARLAFATKNWGKVIKQLSILSQEVTALPQEFIRYYLISLSEQGKSSHVDNILMQLVEGYQDYAFAIAMSKEVALHSFIIEKWGLAENRWRNIITLTSSCDGEDYAYLIEAIFKQRKVKEAKSLLLDVMQIPELEKMEYLYVVQAKIFMYQLNWESAAISWELSGFDHSANISYLTSLAFSKNIDKLSLLNMESEEGLILVSLYQLIAEENWEEAFERLSFLDAEQSEFFDSYPKLILLMAYVCREFSDYSRAHQYLVRYEKIVSHDPQCHYEIARLAFINGNWNKFLQQIDSACREFSLLNIEFQYKYINVLDSQNKHEKVDEIIDDIMIENPRLGMGLLEYAGNNAFIQKNWSVSEERWNKLLGCNPTDTDVCYAMLIESLCKQGKLLEARKVIQPLSSKYVDDLPDWLIRCRARFNMANHNWCAALDDWILIEENSYDNNEFLYCVSHTNHIELLDDLVSCADDSRRVVIDIFHAYASADWQLVINLLNSPSVNHKSDEAISGKWLLLLAHAYRESGEPALAHKCLVKYESAVSNDPECRYEIARLSFERKQWEKVIVQLNAACSAVHELPSEFVYYYLFSLYSLGKYQMMDNLYREVNIESSDYDIHGILRVKLYMALGQWDKALEILKVLNRENEEVIYSYALVLKKLGEYKSAYLSLLNSKVIDSSLGWALRAELASLNDDWEETYKCSLRLQWMKEGSVSLSSAEIDNLVNLHHLQSRLKTH</sequence>